<evidence type="ECO:0000256" key="2">
    <source>
        <dbReference type="ARBA" id="ARBA00009765"/>
    </source>
</evidence>
<dbReference type="Pfam" id="PF01544">
    <property type="entry name" value="CorA"/>
    <property type="match status" value="1"/>
</dbReference>
<keyword evidence="7 12" id="KW-1133">Transmembrane helix</keyword>
<accession>A0A9D2PLI7</accession>
<dbReference type="FunFam" id="1.20.58.340:FF:000004">
    <property type="entry name" value="Magnesium transport protein CorA"/>
    <property type="match status" value="1"/>
</dbReference>
<dbReference type="SUPFAM" id="SSF144083">
    <property type="entry name" value="Magnesium transport protein CorA, transmembrane region"/>
    <property type="match status" value="1"/>
</dbReference>
<evidence type="ECO:0000313" key="14">
    <source>
        <dbReference type="Proteomes" id="UP000823886"/>
    </source>
</evidence>
<evidence type="ECO:0000256" key="1">
    <source>
        <dbReference type="ARBA" id="ARBA00004651"/>
    </source>
</evidence>
<keyword evidence="5 12" id="KW-0812">Transmembrane</keyword>
<evidence type="ECO:0000256" key="10">
    <source>
        <dbReference type="ARBA" id="ARBA00034269"/>
    </source>
</evidence>
<reference evidence="13" key="1">
    <citation type="journal article" date="2021" name="PeerJ">
        <title>Extensive microbial diversity within the chicken gut microbiome revealed by metagenomics and culture.</title>
        <authorList>
            <person name="Gilroy R."/>
            <person name="Ravi A."/>
            <person name="Getino M."/>
            <person name="Pursley I."/>
            <person name="Horton D.L."/>
            <person name="Alikhan N.F."/>
            <person name="Baker D."/>
            <person name="Gharbi K."/>
            <person name="Hall N."/>
            <person name="Watson M."/>
            <person name="Adriaenssens E.M."/>
            <person name="Foster-Nyarko E."/>
            <person name="Jarju S."/>
            <person name="Secka A."/>
            <person name="Antonio M."/>
            <person name="Oren A."/>
            <person name="Chaudhuri R.R."/>
            <person name="La Ragione R."/>
            <person name="Hildebrand F."/>
            <person name="Pallen M.J."/>
        </authorList>
    </citation>
    <scope>NUCLEOTIDE SEQUENCE</scope>
    <source>
        <strain evidence="13">ChiBcec2-3848</strain>
    </source>
</reference>
<evidence type="ECO:0000256" key="4">
    <source>
        <dbReference type="ARBA" id="ARBA00022475"/>
    </source>
</evidence>
<evidence type="ECO:0000256" key="9">
    <source>
        <dbReference type="ARBA" id="ARBA00023136"/>
    </source>
</evidence>
<dbReference type="GO" id="GO:0005886">
    <property type="term" value="C:plasma membrane"/>
    <property type="evidence" value="ECO:0007669"/>
    <property type="project" value="UniProtKB-SubCell"/>
</dbReference>
<proteinExistence type="inferred from homology"/>
<dbReference type="InterPro" id="IPR045861">
    <property type="entry name" value="CorA_cytoplasmic_dom"/>
</dbReference>
<reference evidence="13" key="2">
    <citation type="submission" date="2021-04" db="EMBL/GenBank/DDBJ databases">
        <authorList>
            <person name="Gilroy R."/>
        </authorList>
    </citation>
    <scope>NUCLEOTIDE SEQUENCE</scope>
    <source>
        <strain evidence="13">ChiBcec2-3848</strain>
    </source>
</reference>
<comment type="similarity">
    <text evidence="2">Belongs to the CorA metal ion transporter (MIT) (TC 1.A.35) family.</text>
</comment>
<keyword evidence="8" id="KW-0406">Ion transport</keyword>
<dbReference type="Proteomes" id="UP000823886">
    <property type="component" value="Unassembled WGS sequence"/>
</dbReference>
<evidence type="ECO:0000313" key="13">
    <source>
        <dbReference type="EMBL" id="HJC63273.1"/>
    </source>
</evidence>
<comment type="catalytic activity">
    <reaction evidence="10">
        <text>Mg(2+)(in) = Mg(2+)(out)</text>
        <dbReference type="Rhea" id="RHEA:29827"/>
        <dbReference type="ChEBI" id="CHEBI:18420"/>
    </reaction>
</comment>
<keyword evidence="4" id="KW-1003">Cell membrane</keyword>
<comment type="subcellular location">
    <subcellularLocation>
        <location evidence="1">Cell membrane</location>
        <topology evidence="1">Multi-pass membrane protein</topology>
    </subcellularLocation>
</comment>
<evidence type="ECO:0000256" key="3">
    <source>
        <dbReference type="ARBA" id="ARBA00022448"/>
    </source>
</evidence>
<dbReference type="GO" id="GO:0050897">
    <property type="term" value="F:cobalt ion binding"/>
    <property type="evidence" value="ECO:0007669"/>
    <property type="project" value="TreeGrafter"/>
</dbReference>
<protein>
    <submittedName>
        <fullName evidence="13">Magnesium transporter</fullName>
    </submittedName>
</protein>
<dbReference type="PANTHER" id="PTHR46494:SF1">
    <property type="entry name" value="CORA FAMILY METAL ION TRANSPORTER (EUROFUNG)"/>
    <property type="match status" value="1"/>
</dbReference>
<name>A0A9D2PLI7_9FIRM</name>
<dbReference type="SUPFAM" id="SSF143865">
    <property type="entry name" value="CorA soluble domain-like"/>
    <property type="match status" value="1"/>
</dbReference>
<evidence type="ECO:0000256" key="6">
    <source>
        <dbReference type="ARBA" id="ARBA00022842"/>
    </source>
</evidence>
<dbReference type="PANTHER" id="PTHR46494">
    <property type="entry name" value="CORA FAMILY METAL ION TRANSPORTER (EUROFUNG)"/>
    <property type="match status" value="1"/>
</dbReference>
<dbReference type="Gene3D" id="1.20.58.340">
    <property type="entry name" value="Magnesium transport protein CorA, transmembrane region"/>
    <property type="match status" value="2"/>
</dbReference>
<sequence>MHVQIMSDTEWEQTSEEHPWKRELLCGFRHVSYCKTQVHGDCFTGVLKIPGKKRPEGKAETLGFYAGEGTLVFLDNSSRTRHCLEKICRAEAGAQTGALLLLLAVWNWIIAEDVPWLQKFEDRITELEDLLLESTPREFPEILMRLRREIMKFHNFYVQFLDAAENLQGAFSGSMTEEEKTGWSVFTNRLSRLHDYTENIRENLLELHELYQAQVDIRQNEIMTVLTVVTTVFLPLSLLAGWYGMNFENIFLLNWKYGYPAVIALTVAIILLELGYFRKKGFLGKRKGTEILRSQKDSGDRKRTD</sequence>
<dbReference type="GO" id="GO:0000287">
    <property type="term" value="F:magnesium ion binding"/>
    <property type="evidence" value="ECO:0007669"/>
    <property type="project" value="TreeGrafter"/>
</dbReference>
<organism evidence="13 14">
    <name type="scientific">Candidatus Blautia merdavium</name>
    <dbReference type="NCBI Taxonomy" id="2838494"/>
    <lineage>
        <taxon>Bacteria</taxon>
        <taxon>Bacillati</taxon>
        <taxon>Bacillota</taxon>
        <taxon>Clostridia</taxon>
        <taxon>Lachnospirales</taxon>
        <taxon>Lachnospiraceae</taxon>
        <taxon>Blautia</taxon>
    </lineage>
</organism>
<keyword evidence="9 12" id="KW-0472">Membrane</keyword>
<evidence type="ECO:0000256" key="8">
    <source>
        <dbReference type="ARBA" id="ARBA00023065"/>
    </source>
</evidence>
<dbReference type="InterPro" id="IPR045863">
    <property type="entry name" value="CorA_TM1_TM2"/>
</dbReference>
<dbReference type="GO" id="GO:0015095">
    <property type="term" value="F:magnesium ion transmembrane transporter activity"/>
    <property type="evidence" value="ECO:0007669"/>
    <property type="project" value="TreeGrafter"/>
</dbReference>
<keyword evidence="3" id="KW-0813">Transport</keyword>
<dbReference type="CDD" id="cd12826">
    <property type="entry name" value="EcCorA_ZntB-like_u1"/>
    <property type="match status" value="1"/>
</dbReference>
<evidence type="ECO:0000256" key="11">
    <source>
        <dbReference type="ARBA" id="ARBA00045497"/>
    </source>
</evidence>
<gene>
    <name evidence="13" type="ORF">H9753_06610</name>
</gene>
<keyword evidence="6" id="KW-0460">Magnesium</keyword>
<feature type="transmembrane region" description="Helical" evidence="12">
    <location>
        <begin position="257"/>
        <end position="277"/>
    </location>
</feature>
<dbReference type="EMBL" id="DWVZ01000084">
    <property type="protein sequence ID" value="HJC63273.1"/>
    <property type="molecule type" value="Genomic_DNA"/>
</dbReference>
<dbReference type="GO" id="GO:0015087">
    <property type="term" value="F:cobalt ion transmembrane transporter activity"/>
    <property type="evidence" value="ECO:0007669"/>
    <property type="project" value="TreeGrafter"/>
</dbReference>
<evidence type="ECO:0000256" key="12">
    <source>
        <dbReference type="SAM" id="Phobius"/>
    </source>
</evidence>
<dbReference type="InterPro" id="IPR002523">
    <property type="entry name" value="MgTranspt_CorA/ZnTranspt_ZntB"/>
</dbReference>
<comment type="function">
    <text evidence="11">Mediates influx of magnesium ions. Alternates between open and closed states. Activated by low cytoplasmic Mg(2+) levels. Inactive when cytoplasmic Mg(2+) levels are high.</text>
</comment>
<comment type="caution">
    <text evidence="13">The sequence shown here is derived from an EMBL/GenBank/DDBJ whole genome shotgun (WGS) entry which is preliminary data.</text>
</comment>
<dbReference type="AlphaFoldDB" id="A0A9D2PLI7"/>
<feature type="transmembrane region" description="Helical" evidence="12">
    <location>
        <begin position="222"/>
        <end position="245"/>
    </location>
</feature>
<evidence type="ECO:0000256" key="5">
    <source>
        <dbReference type="ARBA" id="ARBA00022692"/>
    </source>
</evidence>
<evidence type="ECO:0000256" key="7">
    <source>
        <dbReference type="ARBA" id="ARBA00022989"/>
    </source>
</evidence>